<evidence type="ECO:0000313" key="16">
    <source>
        <dbReference type="EMBL" id="CEK72045.1"/>
    </source>
</evidence>
<organism evidence="16">
    <name type="scientific">Arion vulgaris</name>
    <dbReference type="NCBI Taxonomy" id="1028688"/>
    <lineage>
        <taxon>Eukaryota</taxon>
        <taxon>Metazoa</taxon>
        <taxon>Spiralia</taxon>
        <taxon>Lophotrochozoa</taxon>
        <taxon>Mollusca</taxon>
        <taxon>Gastropoda</taxon>
        <taxon>Heterobranchia</taxon>
        <taxon>Euthyneura</taxon>
        <taxon>Panpulmonata</taxon>
        <taxon>Eupulmonata</taxon>
        <taxon>Stylommatophora</taxon>
        <taxon>Helicina</taxon>
        <taxon>Arionoidea</taxon>
        <taxon>Arionidae</taxon>
        <taxon>Arion</taxon>
    </lineage>
</organism>
<keyword evidence="4" id="KW-0808">Transferase</keyword>
<dbReference type="InterPro" id="IPR039653">
    <property type="entry name" value="Prenyltransferase"/>
</dbReference>
<keyword evidence="9" id="KW-0414">Isoprene biosynthesis</keyword>
<evidence type="ECO:0000256" key="7">
    <source>
        <dbReference type="ARBA" id="ARBA00022989"/>
    </source>
</evidence>
<evidence type="ECO:0000256" key="12">
    <source>
        <dbReference type="ARBA" id="ARBA00050454"/>
    </source>
</evidence>
<comment type="catalytic activity">
    <reaction evidence="11">
        <text>all-trans-decaprenyl diphosphate + 4-hydroxybenzoate = 4-hydroxy-3-(all-trans-decaprenyl)benzoate + diphosphate</text>
        <dbReference type="Rhea" id="RHEA:44564"/>
        <dbReference type="ChEBI" id="CHEBI:17879"/>
        <dbReference type="ChEBI" id="CHEBI:33019"/>
        <dbReference type="ChEBI" id="CHEBI:60721"/>
        <dbReference type="ChEBI" id="CHEBI:84503"/>
        <dbReference type="EC" id="2.5.1.39"/>
    </reaction>
    <physiologicalReaction direction="left-to-right" evidence="11">
        <dbReference type="Rhea" id="RHEA:44565"/>
    </physiologicalReaction>
</comment>
<evidence type="ECO:0000256" key="14">
    <source>
        <dbReference type="SAM" id="Phobius"/>
    </source>
</evidence>
<feature type="non-terminal residue" evidence="16">
    <location>
        <position position="378"/>
    </location>
</feature>
<evidence type="ECO:0000256" key="10">
    <source>
        <dbReference type="ARBA" id="ARBA00034524"/>
    </source>
</evidence>
<dbReference type="PROSITE" id="PS00943">
    <property type="entry name" value="UBIA"/>
    <property type="match status" value="1"/>
</dbReference>
<dbReference type="FunFam" id="1.10.357.140:FF:000003">
    <property type="entry name" value="4-hydroxybenzoate polyprenyltransferase, mitochondrial"/>
    <property type="match status" value="1"/>
</dbReference>
<comment type="similarity">
    <text evidence="3">Belongs to the UbiA prenyltransferase family.</text>
</comment>
<dbReference type="PANTHER" id="PTHR11048">
    <property type="entry name" value="PRENYLTRANSFERASES"/>
    <property type="match status" value="1"/>
</dbReference>
<evidence type="ECO:0000256" key="6">
    <source>
        <dbReference type="ARBA" id="ARBA00022692"/>
    </source>
</evidence>
<dbReference type="InterPro" id="IPR000537">
    <property type="entry name" value="UbiA_prenyltransferase"/>
</dbReference>
<reference evidence="16" key="1">
    <citation type="submission" date="2014-12" db="EMBL/GenBank/DDBJ databases">
        <title>Insight into the proteome of Arion vulgaris.</title>
        <authorList>
            <person name="Aradska J."/>
            <person name="Bulat T."/>
            <person name="Smidak R."/>
            <person name="Sarate P."/>
            <person name="Gangsoo J."/>
            <person name="Sialana F."/>
            <person name="Bilban M."/>
            <person name="Lubec G."/>
        </authorList>
    </citation>
    <scope>NUCLEOTIDE SEQUENCE</scope>
    <source>
        <tissue evidence="16">Skin</tissue>
    </source>
</reference>
<evidence type="ECO:0000256" key="9">
    <source>
        <dbReference type="ARBA" id="ARBA00023229"/>
    </source>
</evidence>
<comment type="cofactor">
    <cofactor evidence="1">
        <name>Mg(2+)</name>
        <dbReference type="ChEBI" id="CHEBI:18420"/>
    </cofactor>
</comment>
<evidence type="ECO:0000256" key="11">
    <source>
        <dbReference type="ARBA" id="ARBA00049890"/>
    </source>
</evidence>
<proteinExistence type="inferred from homology"/>
<evidence type="ECO:0000256" key="13">
    <source>
        <dbReference type="ARBA" id="ARBA00051182"/>
    </source>
</evidence>
<feature type="transmembrane region" description="Helical" evidence="14">
    <location>
        <begin position="353"/>
        <end position="373"/>
    </location>
</feature>
<evidence type="ECO:0000256" key="3">
    <source>
        <dbReference type="ARBA" id="ARBA00005985"/>
    </source>
</evidence>
<evidence type="ECO:0000256" key="5">
    <source>
        <dbReference type="ARBA" id="ARBA00022688"/>
    </source>
</evidence>
<evidence type="ECO:0000313" key="15">
    <source>
        <dbReference type="EMBL" id="CEK72043.1"/>
    </source>
</evidence>
<dbReference type="Pfam" id="PF01040">
    <property type="entry name" value="UbiA"/>
    <property type="match status" value="1"/>
</dbReference>
<dbReference type="InterPro" id="IPR044878">
    <property type="entry name" value="UbiA_sf"/>
</dbReference>
<dbReference type="GO" id="GO:0005743">
    <property type="term" value="C:mitochondrial inner membrane"/>
    <property type="evidence" value="ECO:0007669"/>
    <property type="project" value="TreeGrafter"/>
</dbReference>
<dbReference type="GO" id="GO:0008412">
    <property type="term" value="F:4-hydroxybenzoate polyprenyltransferase activity"/>
    <property type="evidence" value="ECO:0007669"/>
    <property type="project" value="UniProtKB-EC"/>
</dbReference>
<keyword evidence="6 14" id="KW-0812">Transmembrane</keyword>
<dbReference type="GO" id="GO:0008299">
    <property type="term" value="P:isoprenoid biosynthetic process"/>
    <property type="evidence" value="ECO:0007669"/>
    <property type="project" value="UniProtKB-KW"/>
</dbReference>
<keyword evidence="5" id="KW-0831">Ubiquinone biosynthesis</keyword>
<sequence>MTLTATSLQHLLLLRIIRPNRITSAFCIGEVVNQSHLHSTHVSQNLTKSYNHEDHQPANEILGDCQMNHNRNSCNPMERCSDNLAFKSRQLGYSSPSIIPASSINFKQFSKIPYSVNKCNSQRHISQGLLMEPLSACYHQSAFSHISSTGRLRTVSFLSHSCLLRPQSIFQVSKQGINSFSPTRLILESSPLSIQPYLRLIRFDKPIGSWLLYWPCTWSIALAAEPGCLPDLRILTLFGAGAFFMRGAGCIINDMWDKDIDSKVARTRVRPLAAGEISQFQALVFLGVQLSCALAILLQLNTYSIILGAASLGLVITYPLFKRFTYWPQLMLGFTFNYGALFGWAAVRGSVDWAVCLPLYFSCIMWTIVYDTIYAHQV</sequence>
<keyword evidence="8 14" id="KW-0472">Membrane</keyword>
<dbReference type="GO" id="GO:0006744">
    <property type="term" value="P:ubiquinone biosynthetic process"/>
    <property type="evidence" value="ECO:0007669"/>
    <property type="project" value="UniProtKB-KW"/>
</dbReference>
<feature type="transmembrane region" description="Helical" evidence="14">
    <location>
        <begin position="303"/>
        <end position="321"/>
    </location>
</feature>
<dbReference type="EC" id="2.5.1.39" evidence="10"/>
<comment type="catalytic activity">
    <reaction evidence="13">
        <text>an all-trans-polyprenyl diphosphate + 4-hydroxybenzoate = a 4-hydroxy-3-(all-trans-polyprenyl)benzoate + diphosphate</text>
        <dbReference type="Rhea" id="RHEA:44504"/>
        <dbReference type="Rhea" id="RHEA-COMP:9514"/>
        <dbReference type="Rhea" id="RHEA-COMP:9564"/>
        <dbReference type="ChEBI" id="CHEBI:17879"/>
        <dbReference type="ChEBI" id="CHEBI:33019"/>
        <dbReference type="ChEBI" id="CHEBI:58914"/>
        <dbReference type="ChEBI" id="CHEBI:78396"/>
        <dbReference type="EC" id="2.5.1.39"/>
    </reaction>
    <physiologicalReaction direction="left-to-right" evidence="13">
        <dbReference type="Rhea" id="RHEA:44505"/>
    </physiologicalReaction>
</comment>
<comment type="catalytic activity">
    <reaction evidence="12">
        <text>all-trans-nonaprenyl diphosphate + 4-hydroxybenzoate = 4-hydroxy-3-(all-trans-nonaprenyl)benzoate + diphosphate</text>
        <dbReference type="Rhea" id="RHEA:17709"/>
        <dbReference type="ChEBI" id="CHEBI:17879"/>
        <dbReference type="ChEBI" id="CHEBI:33019"/>
        <dbReference type="ChEBI" id="CHEBI:58391"/>
        <dbReference type="ChEBI" id="CHEBI:84502"/>
        <dbReference type="EC" id="2.5.1.39"/>
    </reaction>
    <physiologicalReaction direction="left-to-right" evidence="12">
        <dbReference type="Rhea" id="RHEA:17710"/>
    </physiologicalReaction>
</comment>
<dbReference type="CDD" id="cd13959">
    <property type="entry name" value="PT_UbiA_COQ2"/>
    <property type="match status" value="1"/>
</dbReference>
<dbReference type="PANTHER" id="PTHR11048:SF28">
    <property type="entry name" value="4-HYDROXYBENZOATE POLYPRENYLTRANSFERASE, MITOCHONDRIAL"/>
    <property type="match status" value="1"/>
</dbReference>
<evidence type="ECO:0000256" key="4">
    <source>
        <dbReference type="ARBA" id="ARBA00022679"/>
    </source>
</evidence>
<keyword evidence="7 14" id="KW-1133">Transmembrane helix</keyword>
<dbReference type="AlphaFoldDB" id="A0A0B6ZWB2"/>
<accession>A0A0B6ZWB2</accession>
<dbReference type="InterPro" id="IPR030470">
    <property type="entry name" value="UbiA_prenylTrfase_CS"/>
</dbReference>
<gene>
    <name evidence="16" type="primary">ORF80892</name>
    <name evidence="15" type="synonym">ORF80885</name>
</gene>
<protein>
    <recommendedName>
        <fullName evidence="10">4-hydroxybenzoate polyprenyltransferase</fullName>
        <ecNumber evidence="10">2.5.1.39</ecNumber>
    </recommendedName>
</protein>
<feature type="transmembrane region" description="Helical" evidence="14">
    <location>
        <begin position="330"/>
        <end position="347"/>
    </location>
</feature>
<name>A0A0B6ZWB2_9EUPU</name>
<dbReference type="Gene3D" id="1.10.357.140">
    <property type="entry name" value="UbiA prenyltransferase"/>
    <property type="match status" value="1"/>
</dbReference>
<dbReference type="EMBL" id="HACG01025178">
    <property type="protein sequence ID" value="CEK72043.1"/>
    <property type="molecule type" value="Transcribed_RNA"/>
</dbReference>
<comment type="subcellular location">
    <subcellularLocation>
        <location evidence="2">Membrane</location>
        <topology evidence="2">Multi-pass membrane protein</topology>
    </subcellularLocation>
</comment>
<evidence type="ECO:0000256" key="8">
    <source>
        <dbReference type="ARBA" id="ARBA00023136"/>
    </source>
</evidence>
<evidence type="ECO:0000256" key="1">
    <source>
        <dbReference type="ARBA" id="ARBA00001946"/>
    </source>
</evidence>
<evidence type="ECO:0000256" key="2">
    <source>
        <dbReference type="ARBA" id="ARBA00004141"/>
    </source>
</evidence>
<dbReference type="EMBL" id="HACG01025180">
    <property type="protein sequence ID" value="CEK72045.1"/>
    <property type="molecule type" value="Transcribed_RNA"/>
</dbReference>